<dbReference type="Proteomes" id="UP000261360">
    <property type="component" value="Unplaced"/>
</dbReference>
<dbReference type="InterPro" id="IPR036954">
    <property type="entry name" value="Collagen_IV_NC_sf"/>
</dbReference>
<dbReference type="FunFam" id="2.170.240.10:FF:000001">
    <property type="entry name" value="Collagen IV alpha 1 chain"/>
    <property type="match status" value="1"/>
</dbReference>
<evidence type="ECO:0000313" key="10">
    <source>
        <dbReference type="Proteomes" id="UP000261360"/>
    </source>
</evidence>
<evidence type="ECO:0000256" key="4">
    <source>
        <dbReference type="ARBA" id="ARBA00022737"/>
    </source>
</evidence>
<accession>A0A3B4WB36</accession>
<keyword evidence="4" id="KW-0677">Repeat</keyword>
<evidence type="ECO:0000259" key="8">
    <source>
        <dbReference type="PROSITE" id="PS51403"/>
    </source>
</evidence>
<evidence type="ECO:0000313" key="9">
    <source>
        <dbReference type="Ensembl" id="ENSSLDP00000000860.1"/>
    </source>
</evidence>
<protein>
    <recommendedName>
        <fullName evidence="8">Collagen IV NC1 domain-containing protein</fullName>
    </recommendedName>
</protein>
<name>A0A3B4WB36_SERLL</name>
<dbReference type="InterPro" id="IPR001442">
    <property type="entry name" value="Collagen_IV_NC"/>
</dbReference>
<feature type="domain" description="Collagen IV NC1" evidence="8">
    <location>
        <begin position="13"/>
        <end position="231"/>
    </location>
</feature>
<keyword evidence="3" id="KW-0272">Extracellular matrix</keyword>
<dbReference type="Gene3D" id="2.170.240.10">
    <property type="entry name" value="Collagen IV, non-collagenous"/>
    <property type="match status" value="1"/>
</dbReference>
<keyword evidence="5" id="KW-0084">Basement membrane</keyword>
<dbReference type="PANTHER" id="PTHR14619:SF8">
    <property type="entry name" value="COLLAGEN TYPE IV ALPHA 4 CHAIN"/>
    <property type="match status" value="1"/>
</dbReference>
<evidence type="ECO:0000256" key="1">
    <source>
        <dbReference type="ARBA" id="ARBA00004302"/>
    </source>
</evidence>
<dbReference type="SUPFAM" id="SSF56436">
    <property type="entry name" value="C-type lectin-like"/>
    <property type="match status" value="2"/>
</dbReference>
<comment type="subcellular location">
    <subcellularLocation>
        <location evidence="1">Secreted</location>
        <location evidence="1">Extracellular space</location>
        <location evidence="1">Extracellular matrix</location>
        <location evidence="1">Basement membrane</location>
    </subcellularLocation>
</comment>
<dbReference type="GeneTree" id="ENSGT00940000164076"/>
<evidence type="ECO:0000256" key="6">
    <source>
        <dbReference type="ARBA" id="ARBA00023119"/>
    </source>
</evidence>
<sequence length="231" mass="25078">RGSPGISRNLNSGFLLVRHSQSKNIPTCPLNMRPLWNGYSLLYLEGQEKAHTQDLQAGSCMQVFSTMPFSSCNMGACSYASRNDKSYWLSTTAAVPSIPVGGPSIEDHISRCVVCEAPSAPVALHSQTADQPDCPPKWTSLWTGYSFLMHTGAGDEGGGQSLTSSGSCLTDFRAQPFVECQGPRGTCHYFANIYSFWLTRVDTSTSTSNKPSTTLTEAWQQRGNIGRCNVC</sequence>
<evidence type="ECO:0000256" key="2">
    <source>
        <dbReference type="ARBA" id="ARBA00022525"/>
    </source>
</evidence>
<evidence type="ECO:0000256" key="7">
    <source>
        <dbReference type="ARBA" id="ARBA00023157"/>
    </source>
</evidence>
<evidence type="ECO:0000256" key="5">
    <source>
        <dbReference type="ARBA" id="ARBA00022869"/>
    </source>
</evidence>
<dbReference type="GO" id="GO:0005604">
    <property type="term" value="C:basement membrane"/>
    <property type="evidence" value="ECO:0007669"/>
    <property type="project" value="UniProtKB-SubCell"/>
</dbReference>
<reference evidence="9" key="1">
    <citation type="submission" date="2025-08" db="UniProtKB">
        <authorList>
            <consortium name="Ensembl"/>
        </authorList>
    </citation>
    <scope>IDENTIFICATION</scope>
</reference>
<dbReference type="PROSITE" id="PS51403">
    <property type="entry name" value="NC1_IV"/>
    <property type="match status" value="1"/>
</dbReference>
<keyword evidence="2" id="KW-0964">Secreted</keyword>
<keyword evidence="10" id="KW-1185">Reference proteome</keyword>
<dbReference type="SMART" id="SM00111">
    <property type="entry name" value="C4"/>
    <property type="match status" value="2"/>
</dbReference>
<dbReference type="InterPro" id="IPR016187">
    <property type="entry name" value="CTDL_fold"/>
</dbReference>
<dbReference type="InterPro" id="IPR019326">
    <property type="entry name" value="NDNF"/>
</dbReference>
<organism evidence="9 10">
    <name type="scientific">Seriola lalandi dorsalis</name>
    <dbReference type="NCBI Taxonomy" id="1841481"/>
    <lineage>
        <taxon>Eukaryota</taxon>
        <taxon>Metazoa</taxon>
        <taxon>Chordata</taxon>
        <taxon>Craniata</taxon>
        <taxon>Vertebrata</taxon>
        <taxon>Euteleostomi</taxon>
        <taxon>Actinopterygii</taxon>
        <taxon>Neopterygii</taxon>
        <taxon>Teleostei</taxon>
        <taxon>Neoteleostei</taxon>
        <taxon>Acanthomorphata</taxon>
        <taxon>Carangaria</taxon>
        <taxon>Carangiformes</taxon>
        <taxon>Carangidae</taxon>
        <taxon>Seriola</taxon>
    </lineage>
</organism>
<reference evidence="9" key="2">
    <citation type="submission" date="2025-09" db="UniProtKB">
        <authorList>
            <consortium name="Ensembl"/>
        </authorList>
    </citation>
    <scope>IDENTIFICATION</scope>
</reference>
<evidence type="ECO:0000256" key="3">
    <source>
        <dbReference type="ARBA" id="ARBA00022530"/>
    </source>
</evidence>
<dbReference type="GO" id="GO:0005581">
    <property type="term" value="C:collagen trimer"/>
    <property type="evidence" value="ECO:0007669"/>
    <property type="project" value="UniProtKB-KW"/>
</dbReference>
<dbReference type="AlphaFoldDB" id="A0A3B4WB36"/>
<dbReference type="Ensembl" id="ENSSLDT00000000925.1">
    <property type="protein sequence ID" value="ENSSLDP00000000860.1"/>
    <property type="gene ID" value="ENSSLDG00000000770.1"/>
</dbReference>
<keyword evidence="7" id="KW-1015">Disulfide bond</keyword>
<dbReference type="STRING" id="1841481.ENSSLDP00000000860"/>
<dbReference type="PANTHER" id="PTHR14619">
    <property type="entry name" value="NEURON-DERIVED NEUROTROPHIC FACTOR"/>
    <property type="match status" value="1"/>
</dbReference>
<dbReference type="GO" id="GO:0005201">
    <property type="term" value="F:extracellular matrix structural constituent"/>
    <property type="evidence" value="ECO:0007669"/>
    <property type="project" value="InterPro"/>
</dbReference>
<proteinExistence type="predicted"/>
<keyword evidence="6" id="KW-0176">Collagen</keyword>
<dbReference type="Pfam" id="PF01413">
    <property type="entry name" value="C4"/>
    <property type="match status" value="2"/>
</dbReference>